<accession>A0ABN0WCU7</accession>
<sequence length="101" mass="11810">MPVFVILIVLSLTFYIYFKVKQVRSKRPIEKKWISGKSSMALGTFVFFFGINQLFIYPEIETITYMIAAIFAIVGILSMVGGYKMYKHYLPYVLKEAEQYK</sequence>
<keyword evidence="1" id="KW-1133">Transmembrane helix</keyword>
<feature type="transmembrane region" description="Helical" evidence="1">
    <location>
        <begin position="5"/>
        <end position="20"/>
    </location>
</feature>
<comment type="caution">
    <text evidence="2">The sequence shown here is derived from an EMBL/GenBank/DDBJ whole genome shotgun (WGS) entry which is preliminary data.</text>
</comment>
<feature type="transmembrane region" description="Helical" evidence="1">
    <location>
        <begin position="40"/>
        <end position="57"/>
    </location>
</feature>
<dbReference type="RefSeq" id="WP_343799508.1">
    <property type="nucleotide sequence ID" value="NZ_BAAADJ010000023.1"/>
</dbReference>
<keyword evidence="3" id="KW-1185">Reference proteome</keyword>
<protein>
    <submittedName>
        <fullName evidence="2">YtpI family protein</fullName>
    </submittedName>
</protein>
<keyword evidence="1" id="KW-0812">Transmembrane</keyword>
<evidence type="ECO:0000313" key="2">
    <source>
        <dbReference type="EMBL" id="GAA0333155.1"/>
    </source>
</evidence>
<keyword evidence="1" id="KW-0472">Membrane</keyword>
<proteinExistence type="predicted"/>
<organism evidence="2 3">
    <name type="scientific">Bacillus carboniphilus</name>
    <dbReference type="NCBI Taxonomy" id="86663"/>
    <lineage>
        <taxon>Bacteria</taxon>
        <taxon>Bacillati</taxon>
        <taxon>Bacillota</taxon>
        <taxon>Bacilli</taxon>
        <taxon>Bacillales</taxon>
        <taxon>Bacillaceae</taxon>
        <taxon>Bacillus</taxon>
    </lineage>
</organism>
<dbReference type="EMBL" id="BAAADJ010000023">
    <property type="protein sequence ID" value="GAA0333155.1"/>
    <property type="molecule type" value="Genomic_DNA"/>
</dbReference>
<name>A0ABN0WCU7_9BACI</name>
<feature type="transmembrane region" description="Helical" evidence="1">
    <location>
        <begin position="63"/>
        <end position="83"/>
    </location>
</feature>
<evidence type="ECO:0000313" key="3">
    <source>
        <dbReference type="Proteomes" id="UP001500782"/>
    </source>
</evidence>
<evidence type="ECO:0000256" key="1">
    <source>
        <dbReference type="SAM" id="Phobius"/>
    </source>
</evidence>
<dbReference type="Proteomes" id="UP001500782">
    <property type="component" value="Unassembled WGS sequence"/>
</dbReference>
<gene>
    <name evidence="2" type="ORF">GCM10008967_24850</name>
</gene>
<dbReference type="InterPro" id="IPR025618">
    <property type="entry name" value="YtpI"/>
</dbReference>
<reference evidence="2 3" key="1">
    <citation type="journal article" date="2019" name="Int. J. Syst. Evol. Microbiol.">
        <title>The Global Catalogue of Microorganisms (GCM) 10K type strain sequencing project: providing services to taxonomists for standard genome sequencing and annotation.</title>
        <authorList>
            <consortium name="The Broad Institute Genomics Platform"/>
            <consortium name="The Broad Institute Genome Sequencing Center for Infectious Disease"/>
            <person name="Wu L."/>
            <person name="Ma J."/>
        </authorList>
    </citation>
    <scope>NUCLEOTIDE SEQUENCE [LARGE SCALE GENOMIC DNA]</scope>
    <source>
        <strain evidence="2 3">JCM 9731</strain>
    </source>
</reference>
<dbReference type="Pfam" id="PF14007">
    <property type="entry name" value="YtpI"/>
    <property type="match status" value="1"/>
</dbReference>